<dbReference type="EMBL" id="JAMKFB020000004">
    <property type="protein sequence ID" value="KAL0195734.1"/>
    <property type="molecule type" value="Genomic_DNA"/>
</dbReference>
<feature type="compositionally biased region" description="Low complexity" evidence="1">
    <location>
        <begin position="250"/>
        <end position="262"/>
    </location>
</feature>
<feature type="region of interest" description="Disordered" evidence="1">
    <location>
        <begin position="250"/>
        <end position="375"/>
    </location>
</feature>
<proteinExistence type="predicted"/>
<dbReference type="PRINTS" id="PR01217">
    <property type="entry name" value="PRICHEXTENSN"/>
</dbReference>
<keyword evidence="3" id="KW-1185">Reference proteome</keyword>
<feature type="compositionally biased region" description="Low complexity" evidence="1">
    <location>
        <begin position="186"/>
        <end position="206"/>
    </location>
</feature>
<name>A0ABD0RB30_CIRMR</name>
<feature type="compositionally biased region" description="Pro residues" evidence="1">
    <location>
        <begin position="302"/>
        <end position="349"/>
    </location>
</feature>
<comment type="caution">
    <text evidence="2">The sequence shown here is derived from an EMBL/GenBank/DDBJ whole genome shotgun (WGS) entry which is preliminary data.</text>
</comment>
<reference evidence="2 3" key="1">
    <citation type="submission" date="2024-05" db="EMBL/GenBank/DDBJ databases">
        <title>Genome sequencing and assembly of Indian major carp, Cirrhinus mrigala (Hamilton, 1822).</title>
        <authorList>
            <person name="Mohindra V."/>
            <person name="Chowdhury L.M."/>
            <person name="Lal K."/>
            <person name="Jena J.K."/>
        </authorList>
    </citation>
    <scope>NUCLEOTIDE SEQUENCE [LARGE SCALE GENOMIC DNA]</scope>
    <source>
        <strain evidence="2">CM1030</strain>
        <tissue evidence="2">Blood</tissue>
    </source>
</reference>
<accession>A0ABD0RB30</accession>
<protein>
    <submittedName>
        <fullName evidence="2">Uncharacterized protein</fullName>
    </submittedName>
</protein>
<feature type="region of interest" description="Disordered" evidence="1">
    <location>
        <begin position="186"/>
        <end position="221"/>
    </location>
</feature>
<dbReference type="Proteomes" id="UP001529510">
    <property type="component" value="Unassembled WGS sequence"/>
</dbReference>
<evidence type="ECO:0000313" key="2">
    <source>
        <dbReference type="EMBL" id="KAL0195734.1"/>
    </source>
</evidence>
<organism evidence="2 3">
    <name type="scientific">Cirrhinus mrigala</name>
    <name type="common">Mrigala</name>
    <dbReference type="NCBI Taxonomy" id="683832"/>
    <lineage>
        <taxon>Eukaryota</taxon>
        <taxon>Metazoa</taxon>
        <taxon>Chordata</taxon>
        <taxon>Craniata</taxon>
        <taxon>Vertebrata</taxon>
        <taxon>Euteleostomi</taxon>
        <taxon>Actinopterygii</taxon>
        <taxon>Neopterygii</taxon>
        <taxon>Teleostei</taxon>
        <taxon>Ostariophysi</taxon>
        <taxon>Cypriniformes</taxon>
        <taxon>Cyprinidae</taxon>
        <taxon>Labeoninae</taxon>
        <taxon>Labeonini</taxon>
        <taxon>Cirrhinus</taxon>
    </lineage>
</organism>
<feature type="non-terminal residue" evidence="2">
    <location>
        <position position="375"/>
    </location>
</feature>
<sequence length="375" mass="40737">MCRPGARVRVQFTNNRRVRVGFGSHFQIKYGSGSVPCNKFTGLFGFGYEYLDPMLWAEEFLFNIQQAERPLEQYVEEFLNVLYLVSLSDAMINTCFQMGQNYDKLFCSITSDDCRKPVAEFINHVLALCHSNYYVDVKDSNLSPIWEHAAAPAHHQPASSMCCSNEHTPSPPSLTPVLQSSSLILSPEPAASSRTPAAASSWTRATVRSQTPALASLRTPATPLRSGLPAANMTSHINIKDIMDSCGLFSPVSPSSPKSPLVPSIPPEHPPEPELPPERPPESSFLQSRPPEPELPPEHPPEPVPPEHTPGPAPPERPPGPAPPERPPGPAPPERPPEPVPPEHTPGPAPSSWGCWAGAAPADVASRAPPQQDRD</sequence>
<dbReference type="AlphaFoldDB" id="A0ABD0RB30"/>
<gene>
    <name evidence="2" type="ORF">M9458_009306</name>
</gene>
<evidence type="ECO:0000313" key="3">
    <source>
        <dbReference type="Proteomes" id="UP001529510"/>
    </source>
</evidence>
<feature type="compositionally biased region" description="Basic and acidic residues" evidence="1">
    <location>
        <begin position="269"/>
        <end position="281"/>
    </location>
</feature>
<evidence type="ECO:0000256" key="1">
    <source>
        <dbReference type="SAM" id="MobiDB-lite"/>
    </source>
</evidence>